<proteinExistence type="inferred from homology"/>
<dbReference type="AlphaFoldDB" id="A0A561BSA0"/>
<reference evidence="4 5" key="1">
    <citation type="submission" date="2019-06" db="EMBL/GenBank/DDBJ databases">
        <title>Sequencing the genomes of 1000 actinobacteria strains.</title>
        <authorList>
            <person name="Klenk H.-P."/>
        </authorList>
    </citation>
    <scope>NUCLEOTIDE SEQUENCE [LARGE SCALE GENOMIC DNA]</scope>
    <source>
        <strain evidence="4 5">DSM 24683</strain>
    </source>
</reference>
<evidence type="ECO:0000256" key="1">
    <source>
        <dbReference type="ARBA" id="ARBA00007637"/>
    </source>
</evidence>
<comment type="caution">
    <text evidence="4">The sequence shown here is derived from an EMBL/GenBank/DDBJ whole genome shotgun (WGS) entry which is preliminary data.</text>
</comment>
<comment type="similarity">
    <text evidence="1">Belongs to the NAD(P)-dependent epimerase/dehydratase family.</text>
</comment>
<protein>
    <submittedName>
        <fullName evidence="4">Nucleoside-diphosphate-sugar epimerase</fullName>
    </submittedName>
</protein>
<dbReference type="PANTHER" id="PTHR43000">
    <property type="entry name" value="DTDP-D-GLUCOSE 4,6-DEHYDRATASE-RELATED"/>
    <property type="match status" value="1"/>
</dbReference>
<feature type="region of interest" description="Disordered" evidence="2">
    <location>
        <begin position="136"/>
        <end position="155"/>
    </location>
</feature>
<evidence type="ECO:0000313" key="5">
    <source>
        <dbReference type="Proteomes" id="UP000318380"/>
    </source>
</evidence>
<dbReference type="Pfam" id="PF01370">
    <property type="entry name" value="Epimerase"/>
    <property type="match status" value="1"/>
</dbReference>
<gene>
    <name evidence="4" type="ORF">FB561_2763</name>
</gene>
<dbReference type="InterPro" id="IPR001509">
    <property type="entry name" value="Epimerase_deHydtase"/>
</dbReference>
<name>A0A561BSA0_9ACTN</name>
<dbReference type="SUPFAM" id="SSF51735">
    <property type="entry name" value="NAD(P)-binding Rossmann-fold domains"/>
    <property type="match status" value="1"/>
</dbReference>
<evidence type="ECO:0000259" key="3">
    <source>
        <dbReference type="Pfam" id="PF01370"/>
    </source>
</evidence>
<dbReference type="Gene3D" id="3.40.50.720">
    <property type="entry name" value="NAD(P)-binding Rossmann-like Domain"/>
    <property type="match status" value="1"/>
</dbReference>
<evidence type="ECO:0000313" key="4">
    <source>
        <dbReference type="EMBL" id="TWD81643.1"/>
    </source>
</evidence>
<accession>A0A561BSA0</accession>
<dbReference type="Proteomes" id="UP000318380">
    <property type="component" value="Unassembled WGS sequence"/>
</dbReference>
<organism evidence="4 5">
    <name type="scientific">Kribbella amoyensis</name>
    <dbReference type="NCBI Taxonomy" id="996641"/>
    <lineage>
        <taxon>Bacteria</taxon>
        <taxon>Bacillati</taxon>
        <taxon>Actinomycetota</taxon>
        <taxon>Actinomycetes</taxon>
        <taxon>Propionibacteriales</taxon>
        <taxon>Kribbellaceae</taxon>
        <taxon>Kribbella</taxon>
    </lineage>
</organism>
<keyword evidence="5" id="KW-1185">Reference proteome</keyword>
<feature type="domain" description="NAD-dependent epimerase/dehydratase" evidence="3">
    <location>
        <begin position="26"/>
        <end position="249"/>
    </location>
</feature>
<sequence length="330" mass="34605">MPNSSRPYAAESASASSARPHLTQRVLVLGASGFLGQHVLTRLRERSIECVAITRTPKQGFDAAIDLARAPQDVVNDLISSFAPTTVINCSGAVRGSTTDLMLGNVVAMQTLLLALLGRAPSARLVQLGSSAEYGAPTAEAPMDEQSPTQPGSPYGYTKLAASELVLRARSQGLDATVLRIFNISGPQSPTSTMLGGLIEQLRTATGQPKITLDSLAGWRDYVDVRDVAAAACSAALLDGEVPPVANIGRGEAVQTGDWVKHLIEVSRTGALLEERSGSAGTHKASAGAVAWQCADITIARKRLGWMPTVPLTDSIRDTWLAATAGYTST</sequence>
<evidence type="ECO:0000256" key="2">
    <source>
        <dbReference type="SAM" id="MobiDB-lite"/>
    </source>
</evidence>
<dbReference type="InterPro" id="IPR036291">
    <property type="entry name" value="NAD(P)-bd_dom_sf"/>
</dbReference>
<dbReference type="EMBL" id="VIVK01000001">
    <property type="protein sequence ID" value="TWD81643.1"/>
    <property type="molecule type" value="Genomic_DNA"/>
</dbReference>